<dbReference type="InterPro" id="IPR029114">
    <property type="entry name" value="Ntox24"/>
</dbReference>
<gene>
    <name evidence="3" type="ordered locus">Strop_1660</name>
</gene>
<feature type="domain" description="Bacterial toxin 24" evidence="2">
    <location>
        <begin position="28"/>
        <end position="116"/>
    </location>
</feature>
<accession>A4X5H5</accession>
<name>A4X5H5_SALTO</name>
<feature type="compositionally biased region" description="Polar residues" evidence="1">
    <location>
        <begin position="19"/>
        <end position="32"/>
    </location>
</feature>
<dbReference type="AlphaFoldDB" id="A4X5H5"/>
<evidence type="ECO:0000313" key="3">
    <source>
        <dbReference type="EMBL" id="ABP54125.1"/>
    </source>
</evidence>
<sequence length="119" mass="12709">MLAGNTPVLVHNEGGDSLNPWSNSQEWTQGRVPTSGGPENGVLYRRGAGGAIVDWGVYNERGNLRYRVDLFGAAHGGVETPHWQPYRENTNPKTGKVFVQEAGEAFSGAGPVGEPPCGF</sequence>
<dbReference type="Proteomes" id="UP000000235">
    <property type="component" value="Chromosome"/>
</dbReference>
<keyword evidence="4" id="KW-1185">Reference proteome</keyword>
<dbReference type="HOGENOM" id="CLU_2059782_0_0_11"/>
<dbReference type="STRING" id="369723.Strop_1660"/>
<evidence type="ECO:0000313" key="4">
    <source>
        <dbReference type="Proteomes" id="UP000000235"/>
    </source>
</evidence>
<proteinExistence type="predicted"/>
<evidence type="ECO:0000256" key="1">
    <source>
        <dbReference type="SAM" id="MobiDB-lite"/>
    </source>
</evidence>
<feature type="region of interest" description="Disordered" evidence="1">
    <location>
        <begin position="1"/>
        <end position="40"/>
    </location>
</feature>
<dbReference type="EMBL" id="CP000667">
    <property type="protein sequence ID" value="ABP54125.1"/>
    <property type="molecule type" value="Genomic_DNA"/>
</dbReference>
<protein>
    <recommendedName>
        <fullName evidence="2">Bacterial toxin 24 domain-containing protein</fullName>
    </recommendedName>
</protein>
<dbReference type="KEGG" id="stp:Strop_1660"/>
<evidence type="ECO:0000259" key="2">
    <source>
        <dbReference type="Pfam" id="PF15529"/>
    </source>
</evidence>
<reference evidence="4" key="1">
    <citation type="journal article" date="2007" name="Proc. Natl. Acad. Sci. U.S.A.">
        <title>Genome sequencing reveals complex secondary metabolome in the marine actinomycete Salinispora tropica.</title>
        <authorList>
            <person name="Udwary D.W."/>
            <person name="Zeigler L."/>
            <person name="Asolkar R.N."/>
            <person name="Singan V."/>
            <person name="Lapidus A."/>
            <person name="Fenical W."/>
            <person name="Jensen P.R."/>
            <person name="Moore B.S."/>
        </authorList>
    </citation>
    <scope>NUCLEOTIDE SEQUENCE [LARGE SCALE GENOMIC DNA]</scope>
    <source>
        <strain evidence="4">ATCC BAA-916 / DSM 44818 / CNB-440</strain>
    </source>
</reference>
<organism evidence="3 4">
    <name type="scientific">Salinispora tropica (strain ATCC BAA-916 / DSM 44818 / JCM 13857 / NBRC 105044 / CNB-440)</name>
    <dbReference type="NCBI Taxonomy" id="369723"/>
    <lineage>
        <taxon>Bacteria</taxon>
        <taxon>Bacillati</taxon>
        <taxon>Actinomycetota</taxon>
        <taxon>Actinomycetes</taxon>
        <taxon>Micromonosporales</taxon>
        <taxon>Micromonosporaceae</taxon>
        <taxon>Salinispora</taxon>
    </lineage>
</organism>
<dbReference type="Pfam" id="PF15529">
    <property type="entry name" value="Ntox24"/>
    <property type="match status" value="1"/>
</dbReference>